<organism evidence="1 2">
    <name type="scientific">Loigolactobacillus bifermentans DSM 20003</name>
    <dbReference type="NCBI Taxonomy" id="1423726"/>
    <lineage>
        <taxon>Bacteria</taxon>
        <taxon>Bacillati</taxon>
        <taxon>Bacillota</taxon>
        <taxon>Bacilli</taxon>
        <taxon>Lactobacillales</taxon>
        <taxon>Lactobacillaceae</taxon>
        <taxon>Loigolactobacillus</taxon>
    </lineage>
</organism>
<dbReference type="AlphaFoldDB" id="A0A0R1H155"/>
<dbReference type="STRING" id="1423726.FC07_GL001025"/>
<gene>
    <name evidence="1" type="ORF">FC07_GL001025</name>
</gene>
<dbReference type="Proteomes" id="UP000051461">
    <property type="component" value="Unassembled WGS sequence"/>
</dbReference>
<evidence type="ECO:0000313" key="1">
    <source>
        <dbReference type="EMBL" id="KRK40310.1"/>
    </source>
</evidence>
<dbReference type="RefSeq" id="WP_057903692.1">
    <property type="nucleotide sequence ID" value="NZ_AZDA01000017.1"/>
</dbReference>
<evidence type="ECO:0000313" key="2">
    <source>
        <dbReference type="Proteomes" id="UP000051461"/>
    </source>
</evidence>
<accession>A0A0R1H155</accession>
<name>A0A0R1H155_9LACO</name>
<proteinExistence type="predicted"/>
<reference evidence="1 2" key="1">
    <citation type="journal article" date="2015" name="Genome Announc.">
        <title>Expanding the biotechnology potential of lactobacilli through comparative genomics of 213 strains and associated genera.</title>
        <authorList>
            <person name="Sun Z."/>
            <person name="Harris H.M."/>
            <person name="McCann A."/>
            <person name="Guo C."/>
            <person name="Argimon S."/>
            <person name="Zhang W."/>
            <person name="Yang X."/>
            <person name="Jeffery I.B."/>
            <person name="Cooney J.C."/>
            <person name="Kagawa T.F."/>
            <person name="Liu W."/>
            <person name="Song Y."/>
            <person name="Salvetti E."/>
            <person name="Wrobel A."/>
            <person name="Rasinkangas P."/>
            <person name="Parkhill J."/>
            <person name="Rea M.C."/>
            <person name="O'Sullivan O."/>
            <person name="Ritari J."/>
            <person name="Douillard F.P."/>
            <person name="Paul Ross R."/>
            <person name="Yang R."/>
            <person name="Briner A.E."/>
            <person name="Felis G.E."/>
            <person name="de Vos W.M."/>
            <person name="Barrangou R."/>
            <person name="Klaenhammer T.R."/>
            <person name="Caufield P.W."/>
            <person name="Cui Y."/>
            <person name="Zhang H."/>
            <person name="O'Toole P.W."/>
        </authorList>
    </citation>
    <scope>NUCLEOTIDE SEQUENCE [LARGE SCALE GENOMIC DNA]</scope>
    <source>
        <strain evidence="1 2">DSM 20003</strain>
    </source>
</reference>
<comment type="caution">
    <text evidence="1">The sequence shown here is derived from an EMBL/GenBank/DDBJ whole genome shotgun (WGS) entry which is preliminary data.</text>
</comment>
<dbReference type="EMBL" id="AZDA01000017">
    <property type="protein sequence ID" value="KRK40310.1"/>
    <property type="molecule type" value="Genomic_DNA"/>
</dbReference>
<dbReference type="OrthoDB" id="2311211at2"/>
<protein>
    <submittedName>
        <fullName evidence="1">Uncharacterized protein</fullName>
    </submittedName>
</protein>
<keyword evidence="2" id="KW-1185">Reference proteome</keyword>
<sequence length="328" mass="37502">MDAQAKLKHQYANKPIYTSGFFADPESDLDNRQKLQTALKSFVKNQQPDTPFALQIMATNSEITIAPLGLLELDELETYLAEQRRAGLPETAALPLMIQFEPHTQAGQLQKDRVASVQALFADFNATFELIWQQVKADIALNETLLLDLTQTLIKNGQTEQQKMLTHLQTLSTEERQKTLGFAIEPDKLDTLTRHLTDQHQSQAIMSSAAALAMNEIIGNDLFGQALNDPVRRNIFFWNLDNTFYEIFYYYTVKYGTKQVKLTKYLQHQRSQLLETTRQLAWEKAQAITNDPVATKQLDLNRYFADVFTPLAEKLTVLIHKFTNSEIK</sequence>
<dbReference type="PATRIC" id="fig|1423726.3.peg.1059"/>